<gene>
    <name evidence="1" type="primary">LOC107829047</name>
</gene>
<dbReference type="RefSeq" id="XP_016511952.1">
    <property type="nucleotide sequence ID" value="XM_016656466.1"/>
</dbReference>
<accession>A0A1S4DES9</accession>
<proteinExistence type="predicted"/>
<dbReference type="InterPro" id="IPR006476">
    <property type="entry name" value="CHP01589_pln"/>
</dbReference>
<organism evidence="1">
    <name type="scientific">Nicotiana tabacum</name>
    <name type="common">Common tobacco</name>
    <dbReference type="NCBI Taxonomy" id="4097"/>
    <lineage>
        <taxon>Eukaryota</taxon>
        <taxon>Viridiplantae</taxon>
        <taxon>Streptophyta</taxon>
        <taxon>Embryophyta</taxon>
        <taxon>Tracheophyta</taxon>
        <taxon>Spermatophyta</taxon>
        <taxon>Magnoliopsida</taxon>
        <taxon>eudicotyledons</taxon>
        <taxon>Gunneridae</taxon>
        <taxon>Pentapetalae</taxon>
        <taxon>asterids</taxon>
        <taxon>lamiids</taxon>
        <taxon>Solanales</taxon>
        <taxon>Solanaceae</taxon>
        <taxon>Nicotianoideae</taxon>
        <taxon>Nicotianeae</taxon>
        <taxon>Nicotiana</taxon>
    </lineage>
</organism>
<dbReference type="AlphaFoldDB" id="A0A1S4DES9"/>
<dbReference type="NCBIfam" id="TIGR01589">
    <property type="entry name" value="A_thal_3526"/>
    <property type="match status" value="1"/>
</dbReference>
<name>A0A1S4DES9_TOBAC</name>
<dbReference type="PANTHER" id="PTHR31871:SF5">
    <property type="entry name" value="TRANSMEMBRANE PROTEIN"/>
    <property type="match status" value="1"/>
</dbReference>
<dbReference type="Pfam" id="PF09713">
    <property type="entry name" value="A_thal_3526"/>
    <property type="match status" value="1"/>
</dbReference>
<evidence type="ECO:0000313" key="1">
    <source>
        <dbReference type="RefSeq" id="XP_016511952.1"/>
    </source>
</evidence>
<dbReference type="PANTHER" id="PTHR31871">
    <property type="entry name" value="OS02G0137100 PROTEIN"/>
    <property type="match status" value="1"/>
</dbReference>
<reference evidence="1" key="1">
    <citation type="submission" date="2025-08" db="UniProtKB">
        <authorList>
            <consortium name="RefSeq"/>
        </authorList>
    </citation>
    <scope>IDENTIFICATION</scope>
</reference>
<protein>
    <submittedName>
        <fullName evidence="1">Uncharacterized protein isoform X2</fullName>
    </submittedName>
</protein>
<dbReference type="OrthoDB" id="765837at2759"/>
<sequence length="79" mass="9453">MLSGSVQNLIERCLLLGMGRDQCVNALAIHARILPLVTLTVWRELLKENRDFFQVYFNNISSFRHYQREARFGRRKQWK</sequence>